<evidence type="ECO:0000256" key="2">
    <source>
        <dbReference type="SAM" id="SignalP"/>
    </source>
</evidence>
<gene>
    <name evidence="3" type="ORF">AAC691_17570</name>
</gene>
<evidence type="ECO:0000313" key="3">
    <source>
        <dbReference type="EMBL" id="XAE42058.1"/>
    </source>
</evidence>
<evidence type="ECO:0000256" key="1">
    <source>
        <dbReference type="SAM" id="MobiDB-lite"/>
    </source>
</evidence>
<name>A0ABZ3D327_9PROT</name>
<dbReference type="Proteomes" id="UP001449795">
    <property type="component" value="Chromosome"/>
</dbReference>
<reference evidence="3 4" key="1">
    <citation type="submission" date="2024-04" db="EMBL/GenBank/DDBJ databases">
        <title>Complete genome sequence of Nguyenibacter vanlangesis HBCM-1154, a strain capable of nitrogen fixation, IAA production, and phosphorus solubilization isolated from sugarcane soil.</title>
        <authorList>
            <person name="MY HANH P."/>
        </authorList>
    </citation>
    <scope>NUCLEOTIDE SEQUENCE [LARGE SCALE GENOMIC DNA]</scope>
    <source>
        <strain evidence="3 4">HBCM 1154</strain>
    </source>
</reference>
<protein>
    <recommendedName>
        <fullName evidence="5">CopL family metal-binding regulatory protein</fullName>
    </recommendedName>
</protein>
<feature type="compositionally biased region" description="Low complexity" evidence="1">
    <location>
        <begin position="67"/>
        <end position="87"/>
    </location>
</feature>
<evidence type="ECO:0000313" key="4">
    <source>
        <dbReference type="Proteomes" id="UP001449795"/>
    </source>
</evidence>
<proteinExistence type="predicted"/>
<keyword evidence="4" id="KW-1185">Reference proteome</keyword>
<accession>A0ABZ3D327</accession>
<feature type="region of interest" description="Disordered" evidence="1">
    <location>
        <begin position="67"/>
        <end position="90"/>
    </location>
</feature>
<dbReference type="RefSeq" id="WP_342627862.1">
    <property type="nucleotide sequence ID" value="NZ_CP152276.1"/>
</dbReference>
<feature type="region of interest" description="Disordered" evidence="1">
    <location>
        <begin position="135"/>
        <end position="158"/>
    </location>
</feature>
<sequence>MNRLSPTPGPRGTRAVTRLLALLLHLALLLAPVRAAMADPAAGCAMPATAMDRMDQTDGMHAETAPGAMAAATAAHSATPHSATPHSGAHPCCPPHAACRHDGACLQPGHCPAAWLVPAPPVRFHRAPVVPAAFAPPRPSGRDGLAHAPSIPPPRPPV</sequence>
<evidence type="ECO:0008006" key="5">
    <source>
        <dbReference type="Google" id="ProtNLM"/>
    </source>
</evidence>
<feature type="signal peptide" evidence="2">
    <location>
        <begin position="1"/>
        <end position="38"/>
    </location>
</feature>
<feature type="chain" id="PRO_5047236320" description="CopL family metal-binding regulatory protein" evidence="2">
    <location>
        <begin position="39"/>
        <end position="158"/>
    </location>
</feature>
<organism evidence="3 4">
    <name type="scientific">Nguyenibacter vanlangensis</name>
    <dbReference type="NCBI Taxonomy" id="1216886"/>
    <lineage>
        <taxon>Bacteria</taxon>
        <taxon>Pseudomonadati</taxon>
        <taxon>Pseudomonadota</taxon>
        <taxon>Alphaproteobacteria</taxon>
        <taxon>Acetobacterales</taxon>
        <taxon>Acetobacteraceae</taxon>
        <taxon>Nguyenibacter</taxon>
    </lineage>
</organism>
<keyword evidence="2" id="KW-0732">Signal</keyword>
<dbReference type="EMBL" id="CP152276">
    <property type="protein sequence ID" value="XAE42058.1"/>
    <property type="molecule type" value="Genomic_DNA"/>
</dbReference>